<evidence type="ECO:0000313" key="3">
    <source>
        <dbReference type="Proteomes" id="UP001292094"/>
    </source>
</evidence>
<gene>
    <name evidence="2" type="ORF">Pmani_008003</name>
</gene>
<dbReference type="Proteomes" id="UP001292094">
    <property type="component" value="Unassembled WGS sequence"/>
</dbReference>
<protein>
    <submittedName>
        <fullName evidence="2">Uncharacterized protein</fullName>
    </submittedName>
</protein>
<reference evidence="2" key="1">
    <citation type="submission" date="2023-11" db="EMBL/GenBank/DDBJ databases">
        <title>Genome assemblies of two species of porcelain crab, Petrolisthes cinctipes and Petrolisthes manimaculis (Anomura: Porcellanidae).</title>
        <authorList>
            <person name="Angst P."/>
        </authorList>
    </citation>
    <scope>NUCLEOTIDE SEQUENCE</scope>
    <source>
        <strain evidence="2">PB745_02</strain>
        <tissue evidence="2">Gill</tissue>
    </source>
</reference>
<organism evidence="2 3">
    <name type="scientific">Petrolisthes manimaculis</name>
    <dbReference type="NCBI Taxonomy" id="1843537"/>
    <lineage>
        <taxon>Eukaryota</taxon>
        <taxon>Metazoa</taxon>
        <taxon>Ecdysozoa</taxon>
        <taxon>Arthropoda</taxon>
        <taxon>Crustacea</taxon>
        <taxon>Multicrustacea</taxon>
        <taxon>Malacostraca</taxon>
        <taxon>Eumalacostraca</taxon>
        <taxon>Eucarida</taxon>
        <taxon>Decapoda</taxon>
        <taxon>Pleocyemata</taxon>
        <taxon>Anomura</taxon>
        <taxon>Galatheoidea</taxon>
        <taxon>Porcellanidae</taxon>
        <taxon>Petrolisthes</taxon>
    </lineage>
</organism>
<proteinExistence type="predicted"/>
<comment type="caution">
    <text evidence="2">The sequence shown here is derived from an EMBL/GenBank/DDBJ whole genome shotgun (WGS) entry which is preliminary data.</text>
</comment>
<dbReference type="AlphaFoldDB" id="A0AAE1Q7U7"/>
<evidence type="ECO:0000256" key="1">
    <source>
        <dbReference type="SAM" id="MobiDB-lite"/>
    </source>
</evidence>
<name>A0AAE1Q7U7_9EUCA</name>
<feature type="compositionally biased region" description="Polar residues" evidence="1">
    <location>
        <begin position="79"/>
        <end position="89"/>
    </location>
</feature>
<sequence length="89" mass="9564">MIRQELSGEATNNDYPSLNRYFTIFVVAYNDPRMGQAIGDPSWLLNPSSGDGRKSADVRPSVSRSSDPITVVSAPVSGIHSTQPDLSPA</sequence>
<feature type="region of interest" description="Disordered" evidence="1">
    <location>
        <begin position="38"/>
        <end position="89"/>
    </location>
</feature>
<keyword evidence="3" id="KW-1185">Reference proteome</keyword>
<dbReference type="EMBL" id="JAWZYT010000609">
    <property type="protein sequence ID" value="KAK4321175.1"/>
    <property type="molecule type" value="Genomic_DNA"/>
</dbReference>
<evidence type="ECO:0000313" key="2">
    <source>
        <dbReference type="EMBL" id="KAK4321175.1"/>
    </source>
</evidence>
<accession>A0AAE1Q7U7</accession>